<protein>
    <submittedName>
        <fullName evidence="1">Uncharacterized protein</fullName>
    </submittedName>
</protein>
<dbReference type="Proteomes" id="UP000063229">
    <property type="component" value="Chromosome"/>
</dbReference>
<reference evidence="1 2" key="1">
    <citation type="submission" date="2016-01" db="EMBL/GenBank/DDBJ databases">
        <authorList>
            <person name="McClelland M."/>
            <person name="Jain A."/>
            <person name="Saraogi P."/>
            <person name="Mendelson R."/>
            <person name="Westerman R."/>
            <person name="SanMiguel P."/>
            <person name="Csonka L."/>
        </authorList>
    </citation>
    <scope>NUCLEOTIDE SEQUENCE [LARGE SCALE GENOMIC DNA]</scope>
    <source>
        <strain evidence="1 2">NCPPB 2472</strain>
    </source>
</reference>
<keyword evidence="2" id="KW-1185">Reference proteome</keyword>
<accession>A0A0X1T2L7</accession>
<dbReference type="RefSeq" id="WP_017132266.1">
    <property type="nucleotide sequence ID" value="NZ_CP014135.1"/>
</dbReference>
<evidence type="ECO:0000313" key="2">
    <source>
        <dbReference type="Proteomes" id="UP000063229"/>
    </source>
</evidence>
<gene>
    <name evidence="1" type="ORF">AWM79_13670</name>
</gene>
<organism evidence="1 2">
    <name type="scientific">Pseudomonas agarici</name>
    <dbReference type="NCBI Taxonomy" id="46677"/>
    <lineage>
        <taxon>Bacteria</taxon>
        <taxon>Pseudomonadati</taxon>
        <taxon>Pseudomonadota</taxon>
        <taxon>Gammaproteobacteria</taxon>
        <taxon>Pseudomonadales</taxon>
        <taxon>Pseudomonadaceae</taxon>
        <taxon>Pseudomonas</taxon>
    </lineage>
</organism>
<evidence type="ECO:0000313" key="1">
    <source>
        <dbReference type="EMBL" id="AMB86294.1"/>
    </source>
</evidence>
<dbReference type="KEGG" id="pagb:AWM79_13670"/>
<dbReference type="AlphaFoldDB" id="A0A0X1T2L7"/>
<dbReference type="OrthoDB" id="6974595at2"/>
<dbReference type="EMBL" id="CP014135">
    <property type="protein sequence ID" value="AMB86294.1"/>
    <property type="molecule type" value="Genomic_DNA"/>
</dbReference>
<proteinExistence type="predicted"/>
<sequence length="102" mass="11705">MDAIDAAALHRQLDLLDGDEEVLKRIRPVISELVRNLEALPCSSFGKGALPMFKRCIVRLNSFEEDIETVERESLLDVIYRLGELVGLTRESEFAEEWRGDW</sequence>
<name>A0A0X1T2L7_PSEAA</name>
<dbReference type="STRING" id="46677.AWM79_13670"/>